<dbReference type="Pfam" id="PF01476">
    <property type="entry name" value="LysM"/>
    <property type="match status" value="1"/>
</dbReference>
<dbReference type="SMART" id="SM00257">
    <property type="entry name" value="LysM"/>
    <property type="match status" value="1"/>
</dbReference>
<dbReference type="AlphaFoldDB" id="A0A239IGA8"/>
<evidence type="ECO:0000313" key="4">
    <source>
        <dbReference type="EMBL" id="SNS91434.1"/>
    </source>
</evidence>
<sequence>MVDVRQAVLEFDAVVQVPWRPLLGSGGVGGATGGARAAGRPGAPPRPGAAPWPGAAPGPARSPAGSVLPGSGPRVTGHLRPVPDRPGAPGSRAPDPAPARGAGRAPAPGDVLPRPHRVRPGGSAAAPARAGRGEARLRLTRRGRALVGALALGGAVALGAWVAPVVGGDAGGELRLAGGSSVVVREGDTVWSIAGEVAGDTRDVRAVVHAITEINDLEGSAVVPGQVLELP</sequence>
<dbReference type="Proteomes" id="UP000198373">
    <property type="component" value="Unassembled WGS sequence"/>
</dbReference>
<feature type="compositionally biased region" description="Pro residues" evidence="1">
    <location>
        <begin position="42"/>
        <end position="56"/>
    </location>
</feature>
<accession>A0A239IGA8</accession>
<dbReference type="Gene3D" id="3.10.350.10">
    <property type="entry name" value="LysM domain"/>
    <property type="match status" value="1"/>
</dbReference>
<keyword evidence="2" id="KW-1133">Transmembrane helix</keyword>
<dbReference type="PROSITE" id="PS51782">
    <property type="entry name" value="LYSM"/>
    <property type="match status" value="1"/>
</dbReference>
<keyword evidence="2" id="KW-0812">Transmembrane</keyword>
<evidence type="ECO:0000313" key="5">
    <source>
        <dbReference type="Proteomes" id="UP000198373"/>
    </source>
</evidence>
<dbReference type="InterPro" id="IPR018392">
    <property type="entry name" value="LysM"/>
</dbReference>
<name>A0A239IGA8_9ACTN</name>
<feature type="compositionally biased region" description="Low complexity" evidence="1">
    <location>
        <begin position="85"/>
        <end position="109"/>
    </location>
</feature>
<organism evidence="4 5">
    <name type="scientific">Geodermatophilus pulveris</name>
    <dbReference type="NCBI Taxonomy" id="1564159"/>
    <lineage>
        <taxon>Bacteria</taxon>
        <taxon>Bacillati</taxon>
        <taxon>Actinomycetota</taxon>
        <taxon>Actinomycetes</taxon>
        <taxon>Geodermatophilales</taxon>
        <taxon>Geodermatophilaceae</taxon>
        <taxon>Geodermatophilus</taxon>
    </lineage>
</organism>
<feature type="compositionally biased region" description="Low complexity" evidence="1">
    <location>
        <begin position="120"/>
        <end position="130"/>
    </location>
</feature>
<dbReference type="InterPro" id="IPR036779">
    <property type="entry name" value="LysM_dom_sf"/>
</dbReference>
<feature type="domain" description="LysM" evidence="3">
    <location>
        <begin position="180"/>
        <end position="230"/>
    </location>
</feature>
<feature type="region of interest" description="Disordered" evidence="1">
    <location>
        <begin position="30"/>
        <end position="134"/>
    </location>
</feature>
<dbReference type="RefSeq" id="WP_179224661.1">
    <property type="nucleotide sequence ID" value="NZ_FZOO01000010.1"/>
</dbReference>
<evidence type="ECO:0000259" key="3">
    <source>
        <dbReference type="PROSITE" id="PS51782"/>
    </source>
</evidence>
<gene>
    <name evidence="4" type="ORF">SAMN06893096_110110</name>
</gene>
<reference evidence="5" key="1">
    <citation type="submission" date="2017-06" db="EMBL/GenBank/DDBJ databases">
        <authorList>
            <person name="Varghese N."/>
            <person name="Submissions S."/>
        </authorList>
    </citation>
    <scope>NUCLEOTIDE SEQUENCE [LARGE SCALE GENOMIC DNA]</scope>
    <source>
        <strain evidence="5">DSM 46839</strain>
    </source>
</reference>
<feature type="compositionally biased region" description="Low complexity" evidence="1">
    <location>
        <begin position="57"/>
        <end position="66"/>
    </location>
</feature>
<dbReference type="EMBL" id="FZOO01000010">
    <property type="protein sequence ID" value="SNS91434.1"/>
    <property type="molecule type" value="Genomic_DNA"/>
</dbReference>
<evidence type="ECO:0000256" key="1">
    <source>
        <dbReference type="SAM" id="MobiDB-lite"/>
    </source>
</evidence>
<keyword evidence="5" id="KW-1185">Reference proteome</keyword>
<feature type="transmembrane region" description="Helical" evidence="2">
    <location>
        <begin position="145"/>
        <end position="166"/>
    </location>
</feature>
<evidence type="ECO:0000256" key="2">
    <source>
        <dbReference type="SAM" id="Phobius"/>
    </source>
</evidence>
<keyword evidence="2" id="KW-0472">Membrane</keyword>
<proteinExistence type="predicted"/>
<protein>
    <submittedName>
        <fullName evidence="4">LysM domain-containing protein</fullName>
    </submittedName>
</protein>